<comment type="caution">
    <text evidence="1">The sequence shown here is derived from an EMBL/GenBank/DDBJ whole genome shotgun (WGS) entry which is preliminary data.</text>
</comment>
<accession>A0A7Y7PRS2</accession>
<name>A0A7Y7PRS2_9BACT</name>
<dbReference type="EMBL" id="JABKAU010000039">
    <property type="protein sequence ID" value="NVO32846.1"/>
    <property type="molecule type" value="Genomic_DNA"/>
</dbReference>
<reference evidence="1 2" key="1">
    <citation type="submission" date="2020-05" db="EMBL/GenBank/DDBJ databases">
        <title>Hymenobacter terrestris sp. nov. and Hymenobacter lapidiphilus sp. nov., isolated from regoliths in Antarctica.</title>
        <authorList>
            <person name="Sedlacek I."/>
            <person name="Pantucek R."/>
            <person name="Zeman M."/>
            <person name="Holochova P."/>
            <person name="Kralova S."/>
            <person name="Stankova E."/>
            <person name="Sedo O."/>
            <person name="Micenkova L."/>
            <person name="Svec P."/>
            <person name="Gupta V."/>
            <person name="Sood U."/>
            <person name="Korpole U.S."/>
            <person name="Lal R."/>
        </authorList>
    </citation>
    <scope>NUCLEOTIDE SEQUENCE [LARGE SCALE GENOMIC DNA]</scope>
    <source>
        <strain evidence="1 2">P5342</strain>
    </source>
</reference>
<gene>
    <name evidence="1" type="ORF">HW554_16645</name>
</gene>
<dbReference type="Proteomes" id="UP000565521">
    <property type="component" value="Unassembled WGS sequence"/>
</dbReference>
<keyword evidence="2" id="KW-1185">Reference proteome</keyword>
<evidence type="ECO:0000313" key="2">
    <source>
        <dbReference type="Proteomes" id="UP000565521"/>
    </source>
</evidence>
<proteinExistence type="predicted"/>
<dbReference type="RefSeq" id="WP_176909709.1">
    <property type="nucleotide sequence ID" value="NZ_JABKAU010000039.1"/>
</dbReference>
<organism evidence="1 2">
    <name type="scientific">Hymenobacter lapidiphilus</name>
    <dbReference type="NCBI Taxonomy" id="2608003"/>
    <lineage>
        <taxon>Bacteria</taxon>
        <taxon>Pseudomonadati</taxon>
        <taxon>Bacteroidota</taxon>
        <taxon>Cytophagia</taxon>
        <taxon>Cytophagales</taxon>
        <taxon>Hymenobacteraceae</taxon>
        <taxon>Hymenobacter</taxon>
    </lineage>
</organism>
<evidence type="ECO:0000313" key="1">
    <source>
        <dbReference type="EMBL" id="NVO32846.1"/>
    </source>
</evidence>
<protein>
    <submittedName>
        <fullName evidence="1">Uncharacterized protein</fullName>
    </submittedName>
</protein>
<dbReference type="AlphaFoldDB" id="A0A7Y7PRS2"/>
<sequence>MRKFFSVSAWVVGVASLAFVGHALFRYFVPEAPPSPVVLFASYDSGVGSTLLEFRADGTFRYTNAAFIASEELSGHYTRTDDLIRLDRLPKTGLLRSKTLQVRAAPHTETGNGLWQVGATDEAKPKLVVFTIYRLAPTQQ</sequence>